<dbReference type="GO" id="GO:0016740">
    <property type="term" value="F:transferase activity"/>
    <property type="evidence" value="ECO:0007669"/>
    <property type="project" value="UniProtKB-KW"/>
</dbReference>
<dbReference type="InterPro" id="IPR019734">
    <property type="entry name" value="TPR_rpt"/>
</dbReference>
<dbReference type="Gene3D" id="1.25.40.10">
    <property type="entry name" value="Tetratricopeptide repeat domain"/>
    <property type="match status" value="1"/>
</dbReference>
<organism evidence="2 3">
    <name type="scientific">Cohnella endophytica</name>
    <dbReference type="NCBI Taxonomy" id="2419778"/>
    <lineage>
        <taxon>Bacteria</taxon>
        <taxon>Bacillati</taxon>
        <taxon>Bacillota</taxon>
        <taxon>Bacilli</taxon>
        <taxon>Bacillales</taxon>
        <taxon>Paenibacillaceae</taxon>
        <taxon>Cohnella</taxon>
    </lineage>
</organism>
<evidence type="ECO:0000313" key="3">
    <source>
        <dbReference type="Proteomes" id="UP000282076"/>
    </source>
</evidence>
<dbReference type="PANTHER" id="PTHR43630">
    <property type="entry name" value="POLY-BETA-1,6-N-ACETYL-D-GLUCOSAMINE SYNTHASE"/>
    <property type="match status" value="1"/>
</dbReference>
<protein>
    <submittedName>
        <fullName evidence="2">Glycosyltransferase</fullName>
    </submittedName>
</protein>
<dbReference type="InterPro" id="IPR029044">
    <property type="entry name" value="Nucleotide-diphossugar_trans"/>
</dbReference>
<dbReference type="Pfam" id="PF00535">
    <property type="entry name" value="Glycos_transf_2"/>
    <property type="match status" value="1"/>
</dbReference>
<keyword evidence="3" id="KW-1185">Reference proteome</keyword>
<dbReference type="SUPFAM" id="SSF48452">
    <property type="entry name" value="TPR-like"/>
    <property type="match status" value="1"/>
</dbReference>
<dbReference type="AlphaFoldDB" id="A0A494XA77"/>
<proteinExistence type="predicted"/>
<dbReference type="Proteomes" id="UP000282076">
    <property type="component" value="Unassembled WGS sequence"/>
</dbReference>
<reference evidence="2 3" key="1">
    <citation type="submission" date="2018-10" db="EMBL/GenBank/DDBJ databases">
        <title>Cohnella sp. M2MS4P-1, whole genome shotgun sequence.</title>
        <authorList>
            <person name="Tuo L."/>
        </authorList>
    </citation>
    <scope>NUCLEOTIDE SEQUENCE [LARGE SCALE GENOMIC DNA]</scope>
    <source>
        <strain evidence="2 3">M2MS4P-1</strain>
    </source>
</reference>
<evidence type="ECO:0000313" key="2">
    <source>
        <dbReference type="EMBL" id="RKP47380.1"/>
    </source>
</evidence>
<dbReference type="OrthoDB" id="9815923at2"/>
<gene>
    <name evidence="2" type="ORF">D7Z26_23385</name>
</gene>
<name>A0A494XA77_9BACL</name>
<evidence type="ECO:0000259" key="1">
    <source>
        <dbReference type="Pfam" id="PF00535"/>
    </source>
</evidence>
<dbReference type="InterPro" id="IPR001173">
    <property type="entry name" value="Glyco_trans_2-like"/>
</dbReference>
<dbReference type="PANTHER" id="PTHR43630:SF2">
    <property type="entry name" value="GLYCOSYLTRANSFERASE"/>
    <property type="match status" value="1"/>
</dbReference>
<dbReference type="CDD" id="cd02511">
    <property type="entry name" value="Beta4Glucosyltransferase"/>
    <property type="match status" value="1"/>
</dbReference>
<feature type="domain" description="Glycosyltransferase 2-like" evidence="1">
    <location>
        <begin position="5"/>
        <end position="125"/>
    </location>
</feature>
<dbReference type="SMART" id="SM00028">
    <property type="entry name" value="TPR"/>
    <property type="match status" value="2"/>
</dbReference>
<dbReference type="EMBL" id="RBZM01000011">
    <property type="protein sequence ID" value="RKP47380.1"/>
    <property type="molecule type" value="Genomic_DNA"/>
</dbReference>
<comment type="caution">
    <text evidence="2">The sequence shown here is derived from an EMBL/GenBank/DDBJ whole genome shotgun (WGS) entry which is preliminary data.</text>
</comment>
<accession>A0A494XA77</accession>
<keyword evidence="2" id="KW-0808">Transferase</keyword>
<sequence>MKTISLVMIVLNESDKLKRCLESVHDIVDEMIVVDTGSSDNSKEIALSYRAKVYDFTWTQSFADARNFALSHSTSDWNLTLDADEYISNDCALAIRTFINRKDVEIGRIKKVNKVMHKDGESYENSYTSRLFPAGIKYSGRIHEQIDSDLPRVKIDVEVQHDGYFEIKKSDRNIPILQMELRDHPNSSYYLYQLAKEYNGLGNFAEANSLYKKAYRLISRREIYAPNLIVDYIYNIVAGGLYEEGIEVIQEKQQFIHDYPDYHFACGVFYLEYILSDVAKNAHLLNKIEESYLKCIEIGETEKYDSVIGTGSFVAYYNLGTYYEVVGNIKSAEACYRKSAEYDYQPALSRLQLLSL</sequence>
<dbReference type="Gene3D" id="3.90.550.10">
    <property type="entry name" value="Spore Coat Polysaccharide Biosynthesis Protein SpsA, Chain A"/>
    <property type="match status" value="1"/>
</dbReference>
<dbReference type="SUPFAM" id="SSF53448">
    <property type="entry name" value="Nucleotide-diphospho-sugar transferases"/>
    <property type="match status" value="1"/>
</dbReference>
<dbReference type="InterPro" id="IPR011990">
    <property type="entry name" value="TPR-like_helical_dom_sf"/>
</dbReference>